<keyword evidence="1" id="KW-0812">Transmembrane</keyword>
<keyword evidence="1" id="KW-0472">Membrane</keyword>
<evidence type="ECO:0000313" key="2">
    <source>
        <dbReference type="EMBL" id="OLR91978.1"/>
    </source>
</evidence>
<dbReference type="Proteomes" id="UP000186040">
    <property type="component" value="Unassembled WGS sequence"/>
</dbReference>
<comment type="caution">
    <text evidence="2">The sequence shown here is derived from an EMBL/GenBank/DDBJ whole genome shotgun (WGS) entry which is preliminary data.</text>
</comment>
<reference evidence="2 3" key="1">
    <citation type="submission" date="2016-10" db="EMBL/GenBank/DDBJ databases">
        <title>The Draft Genome Sequence of Actinokineospora bangkokensis 44EHWT reveals the biosynthetic pathway of antifungal compounds Thailandins with unusual extender unit butylmalonyl-CoA.</title>
        <authorList>
            <person name="Greule A."/>
            <person name="Intra B."/>
            <person name="Flemming S."/>
            <person name="Rommel M.G."/>
            <person name="Panbangred W."/>
            <person name="Bechthold A."/>
        </authorList>
    </citation>
    <scope>NUCLEOTIDE SEQUENCE [LARGE SCALE GENOMIC DNA]</scope>
    <source>
        <strain evidence="2 3">44EHW</strain>
    </source>
</reference>
<evidence type="ECO:0008006" key="4">
    <source>
        <dbReference type="Google" id="ProtNLM"/>
    </source>
</evidence>
<dbReference type="NCBIfam" id="TIGR04222">
    <property type="entry name" value="near_uncomplex"/>
    <property type="match status" value="1"/>
</dbReference>
<dbReference type="AlphaFoldDB" id="A0A1Q9LIW9"/>
<gene>
    <name evidence="2" type="ORF">BJP25_24495</name>
</gene>
<name>A0A1Q9LIW9_9PSEU</name>
<evidence type="ECO:0000313" key="3">
    <source>
        <dbReference type="Proteomes" id="UP000186040"/>
    </source>
</evidence>
<evidence type="ECO:0000256" key="1">
    <source>
        <dbReference type="SAM" id="Phobius"/>
    </source>
</evidence>
<keyword evidence="1" id="KW-1133">Transmembrane helix</keyword>
<protein>
    <recommendedName>
        <fullName evidence="4">TIGR04222 domain-containing membrane protein</fullName>
    </recommendedName>
</protein>
<sequence length="275" mass="28334">MAATAAGWVSAFALVVVGPLLLHAYDHSRARALGLRVALGDEWSPFSAGLLTGGPRRAVDAVITGLVERGVLAARAGVLTRVTAGRSLWGLERAVVESVGRGARLSDLRLSAVLADKRPFLVVYGTFQERGLVVAGGWRRFAGTAVWSVLLCGGAVALLVVLSGVDTIGGVGPAAGLLALLVVPVVLLALRPGRLGDDPRTALGHAVSRNLVERATTSLADTVGVGGLAALPDADLVLAILDVEPDGTWGPSTRGTANDLTELNWLGTELIHSRT</sequence>
<feature type="transmembrane region" description="Helical" evidence="1">
    <location>
        <begin position="6"/>
        <end position="25"/>
    </location>
</feature>
<feature type="transmembrane region" description="Helical" evidence="1">
    <location>
        <begin position="171"/>
        <end position="190"/>
    </location>
</feature>
<feature type="transmembrane region" description="Helical" evidence="1">
    <location>
        <begin position="145"/>
        <end position="165"/>
    </location>
</feature>
<proteinExistence type="predicted"/>
<organism evidence="2 3">
    <name type="scientific">Actinokineospora bangkokensis</name>
    <dbReference type="NCBI Taxonomy" id="1193682"/>
    <lineage>
        <taxon>Bacteria</taxon>
        <taxon>Bacillati</taxon>
        <taxon>Actinomycetota</taxon>
        <taxon>Actinomycetes</taxon>
        <taxon>Pseudonocardiales</taxon>
        <taxon>Pseudonocardiaceae</taxon>
        <taxon>Actinokineospora</taxon>
    </lineage>
</organism>
<dbReference type="OrthoDB" id="3620552at2"/>
<dbReference type="EMBL" id="MKQR01000018">
    <property type="protein sequence ID" value="OLR91978.1"/>
    <property type="molecule type" value="Genomic_DNA"/>
</dbReference>
<keyword evidence="3" id="KW-1185">Reference proteome</keyword>
<accession>A0A1Q9LIW9</accession>
<dbReference type="RefSeq" id="WP_075976387.1">
    <property type="nucleotide sequence ID" value="NZ_MKQR01000018.1"/>
</dbReference>
<dbReference type="InterPro" id="IPR026467">
    <property type="entry name" value="Ser/Gly_Cys_C_dom"/>
</dbReference>